<dbReference type="RefSeq" id="WP_038067213.1">
    <property type="nucleotide sequence ID" value="NZ_FOVB01000001.1"/>
</dbReference>
<dbReference type="InterPro" id="IPR049713">
    <property type="entry name" value="Pr6Pr-like"/>
</dbReference>
<evidence type="ECO:0000313" key="2">
    <source>
        <dbReference type="EMBL" id="KEP69192.1"/>
    </source>
</evidence>
<dbReference type="eggNOG" id="COG2141">
    <property type="taxonomic scope" value="Bacteria"/>
</dbReference>
<reference evidence="2 3" key="1">
    <citation type="submission" date="2014-03" db="EMBL/GenBank/DDBJ databases">
        <title>The draft genome sequence of Thioclava dalianensis DLFJ1-1.</title>
        <authorList>
            <person name="Lai Q."/>
            <person name="Shao Z."/>
        </authorList>
    </citation>
    <scope>NUCLEOTIDE SEQUENCE [LARGE SCALE GENOMIC DNA]</scope>
    <source>
        <strain evidence="2 3">DLFJ1-1</strain>
    </source>
</reference>
<dbReference type="NCBIfam" id="NF038065">
    <property type="entry name" value="Pr6Pr"/>
    <property type="match status" value="1"/>
</dbReference>
<feature type="transmembrane region" description="Helical" evidence="1">
    <location>
        <begin position="136"/>
        <end position="155"/>
    </location>
</feature>
<dbReference type="Proteomes" id="UP000027725">
    <property type="component" value="Unassembled WGS sequence"/>
</dbReference>
<feature type="transmembrane region" description="Helical" evidence="1">
    <location>
        <begin position="72"/>
        <end position="92"/>
    </location>
</feature>
<gene>
    <name evidence="2" type="ORF">DL1_05485</name>
</gene>
<evidence type="ECO:0000313" key="3">
    <source>
        <dbReference type="Proteomes" id="UP000027725"/>
    </source>
</evidence>
<keyword evidence="1" id="KW-0812">Transmembrane</keyword>
<dbReference type="AlphaFoldDB" id="A0A074U3I0"/>
<comment type="caution">
    <text evidence="2">The sequence shown here is derived from an EMBL/GenBank/DDBJ whole genome shotgun (WGS) entry which is preliminary data.</text>
</comment>
<keyword evidence="1" id="KW-1133">Transmembrane helix</keyword>
<sequence>MNRFSYAFCALIACVEIAAFGVSFLNDMQNNPAATVPLGVLWLMFRYFTIWTNTLIGLVFCYIVLRRRMLSPAWLGALVLWILIVGLVYHLLLATGAPLHGLDWWSNTLYHSVAPVLVPIWWLFCAPKRGLRMRHAALWLIWPALYLVYALILGIETSFYPYFFLNTEKLGWGGVALWCVKFLIALWLGGAAIVWIGRVLGWLRLSR</sequence>
<dbReference type="EMBL" id="JHEH01000017">
    <property type="protein sequence ID" value="KEP69192.1"/>
    <property type="molecule type" value="Genomic_DNA"/>
</dbReference>
<feature type="transmembrane region" description="Helical" evidence="1">
    <location>
        <begin position="43"/>
        <end position="65"/>
    </location>
</feature>
<dbReference type="STRING" id="1185766.SAMN05216224_101908"/>
<feature type="transmembrane region" description="Helical" evidence="1">
    <location>
        <begin position="175"/>
        <end position="197"/>
    </location>
</feature>
<name>A0A074U3I0_9RHOB</name>
<dbReference type="OrthoDB" id="9809977at2"/>
<evidence type="ECO:0000256" key="1">
    <source>
        <dbReference type="SAM" id="Phobius"/>
    </source>
</evidence>
<protein>
    <submittedName>
        <fullName evidence="2">Membrane protein</fullName>
    </submittedName>
</protein>
<proteinExistence type="predicted"/>
<feature type="transmembrane region" description="Helical" evidence="1">
    <location>
        <begin position="104"/>
        <end position="124"/>
    </location>
</feature>
<organism evidence="2 3">
    <name type="scientific">Thioclava dalianensis</name>
    <dbReference type="NCBI Taxonomy" id="1185766"/>
    <lineage>
        <taxon>Bacteria</taxon>
        <taxon>Pseudomonadati</taxon>
        <taxon>Pseudomonadota</taxon>
        <taxon>Alphaproteobacteria</taxon>
        <taxon>Rhodobacterales</taxon>
        <taxon>Paracoccaceae</taxon>
        <taxon>Thioclava</taxon>
    </lineage>
</organism>
<keyword evidence="3" id="KW-1185">Reference proteome</keyword>
<accession>A0A074U3I0</accession>
<keyword evidence="1" id="KW-0472">Membrane</keyword>